<feature type="domain" description="Nephrocystin 3-like N-terminal" evidence="2">
    <location>
        <begin position="74"/>
        <end position="196"/>
    </location>
</feature>
<comment type="caution">
    <text evidence="3">The sequence shown here is derived from an EMBL/GenBank/DDBJ whole genome shotgun (WGS) entry which is preliminary data.</text>
</comment>
<dbReference type="AlphaFoldDB" id="A0A8H6H884"/>
<reference evidence="3 4" key="1">
    <citation type="submission" date="2020-07" db="EMBL/GenBank/DDBJ databases">
        <title>Comparative genomics of pyrophilous fungi reveals a link between fire events and developmental genes.</title>
        <authorList>
            <consortium name="DOE Joint Genome Institute"/>
            <person name="Steindorff A.S."/>
            <person name="Carver A."/>
            <person name="Calhoun S."/>
            <person name="Stillman K."/>
            <person name="Liu H."/>
            <person name="Lipzen A."/>
            <person name="Pangilinan J."/>
            <person name="Labutti K."/>
            <person name="Bruns T.D."/>
            <person name="Grigoriev I.V."/>
        </authorList>
    </citation>
    <scope>NUCLEOTIDE SEQUENCE [LARGE SCALE GENOMIC DNA]</scope>
    <source>
        <strain evidence="3 4">CBS 144469</strain>
    </source>
</reference>
<dbReference type="InterPro" id="IPR056884">
    <property type="entry name" value="NPHP3-like_N"/>
</dbReference>
<protein>
    <recommendedName>
        <fullName evidence="2">Nephrocystin 3-like N-terminal domain-containing protein</fullName>
    </recommendedName>
</protein>
<sequence length="244" mass="26966">MISKHALQSGIEHQAASETLLPIRRRVLDKCTKWISAPHRPGSTKKFIVITSNEPELSSETLQALALKCVELDISSSSFHFSSSDPTRNCLARLVPTIAYQLGTTDPSLRDRISTAVDGNPLIFNHKFFQQLDFVLVQPARIHAASGRMSNWRHVVLIDSLEQCNLGDQGTLIHAIKSCILKKDINTPFRIVIASRPDSAISSYLAGKDSNRIIRIDLDERILAAQQRGNATEGDRAADETAVD</sequence>
<evidence type="ECO:0000256" key="1">
    <source>
        <dbReference type="ARBA" id="ARBA00022737"/>
    </source>
</evidence>
<evidence type="ECO:0000313" key="4">
    <source>
        <dbReference type="Proteomes" id="UP000521943"/>
    </source>
</evidence>
<keyword evidence="4" id="KW-1185">Reference proteome</keyword>
<accession>A0A8H6H884</accession>
<proteinExistence type="predicted"/>
<evidence type="ECO:0000259" key="2">
    <source>
        <dbReference type="Pfam" id="PF24883"/>
    </source>
</evidence>
<name>A0A8H6H884_9AGAR</name>
<organism evidence="3 4">
    <name type="scientific">Ephemerocybe angulata</name>
    <dbReference type="NCBI Taxonomy" id="980116"/>
    <lineage>
        <taxon>Eukaryota</taxon>
        <taxon>Fungi</taxon>
        <taxon>Dikarya</taxon>
        <taxon>Basidiomycota</taxon>
        <taxon>Agaricomycotina</taxon>
        <taxon>Agaricomycetes</taxon>
        <taxon>Agaricomycetidae</taxon>
        <taxon>Agaricales</taxon>
        <taxon>Agaricineae</taxon>
        <taxon>Psathyrellaceae</taxon>
        <taxon>Ephemerocybe</taxon>
    </lineage>
</organism>
<dbReference type="EMBL" id="JACGCI010000263">
    <property type="protein sequence ID" value="KAF6741341.1"/>
    <property type="molecule type" value="Genomic_DNA"/>
</dbReference>
<dbReference type="Pfam" id="PF24883">
    <property type="entry name" value="NPHP3_N"/>
    <property type="match status" value="1"/>
</dbReference>
<keyword evidence="1" id="KW-0677">Repeat</keyword>
<gene>
    <name evidence="3" type="ORF">DFP72DRAFT_289415</name>
</gene>
<dbReference type="OrthoDB" id="5967843at2759"/>
<dbReference type="Proteomes" id="UP000521943">
    <property type="component" value="Unassembled WGS sequence"/>
</dbReference>
<evidence type="ECO:0000313" key="3">
    <source>
        <dbReference type="EMBL" id="KAF6741341.1"/>
    </source>
</evidence>